<name>M1PN74_DESSD</name>
<accession>M1PN74</accession>
<dbReference type="HOGENOM" id="CLU_488960_0_0_7"/>
<evidence type="ECO:0000313" key="2">
    <source>
        <dbReference type="Proteomes" id="UP000011721"/>
    </source>
</evidence>
<proteinExistence type="predicted"/>
<organism evidence="1 2">
    <name type="scientific">Desulfocapsa sulfexigens (strain DSM 10523 / SB164P1)</name>
    <dbReference type="NCBI Taxonomy" id="1167006"/>
    <lineage>
        <taxon>Bacteria</taxon>
        <taxon>Pseudomonadati</taxon>
        <taxon>Thermodesulfobacteriota</taxon>
        <taxon>Desulfobulbia</taxon>
        <taxon>Desulfobulbales</taxon>
        <taxon>Desulfocapsaceae</taxon>
        <taxon>Desulfocapsa</taxon>
    </lineage>
</organism>
<protein>
    <submittedName>
        <fullName evidence="1">Uncharacterized protein</fullName>
    </submittedName>
</protein>
<dbReference type="STRING" id="1167006.UWK_01330"/>
<dbReference type="OrthoDB" id="9255470at2"/>
<dbReference type="AlphaFoldDB" id="M1PN74"/>
<sequence>MQSFRQPTFFLILSAVVLFFYPFYAMATDAKTLASQIDKDLRQAERLMFNGKKTESDALLQQVNEMLEQLKAVDSSSKVTSLENKYSRTRKALDKKMGGGTTAPAISVAPKMSAPAVPAVKGVSPSGSSRKGGYQQQMMERNIKKAVKDVDYEIGRAREMMEPDNTNSKFGMGADEKAAKGADYLAKAEQHLAKTEQKYPDLSPESKEQFAVARKSIAETQAALDSWQKEEQIKTDSAAREAAVTANAAAGKMAKMKDDADLIVALHEKYFNAFENIHGGTLVHGMKIEEADQALALVANAEKSIPLFATDVGRLAQSYGETSMDIYNKFHEGGYTLNNGEDQKMSQLIEAVDKLKKSRQASAVTLAGNAKALLGAFNNQLNDARLQRMAEAKKLLLAGQQFDPENDQIKQMLNDIDSQMEQVADKMTAQIDAAKWAGNISGFAGPGDVTELAAEAKKYFENDRDWGGKKDRDIKILDVCIRGPWKVAETDVFGRVISWRLPIHVAVTDEKLKPRNLARVYDLSILAMEGPADNAPKKPPYDGFWVGDSWMMRLDKF</sequence>
<dbReference type="EMBL" id="CP003985">
    <property type="protein sequence ID" value="AGF77891.1"/>
    <property type="molecule type" value="Genomic_DNA"/>
</dbReference>
<gene>
    <name evidence="1" type="ordered locus">UWK_01330</name>
</gene>
<dbReference type="Proteomes" id="UP000011721">
    <property type="component" value="Chromosome"/>
</dbReference>
<keyword evidence="2" id="KW-1185">Reference proteome</keyword>
<reference evidence="2" key="1">
    <citation type="journal article" date="2013" name="Stand. Genomic Sci.">
        <title>Complete genome sequence of Desulfocapsa sulfexigens, a marine deltaproteobacterium specialized in disproportionating inorganic sulfur compounds.</title>
        <authorList>
            <person name="Finster K.W."/>
            <person name="Kjeldsen K.U."/>
            <person name="Kube M."/>
            <person name="Reinhardt R."/>
            <person name="Mussmann M."/>
            <person name="Amann R."/>
            <person name="Schreiber L."/>
        </authorList>
    </citation>
    <scope>NUCLEOTIDE SEQUENCE [LARGE SCALE GENOMIC DNA]</scope>
    <source>
        <strain evidence="2">DSM 10523 / SB164P1</strain>
    </source>
</reference>
<dbReference type="KEGG" id="dsf:UWK_01330"/>
<dbReference type="eggNOG" id="COG1511">
    <property type="taxonomic scope" value="Bacteria"/>
</dbReference>
<dbReference type="RefSeq" id="WP_015403583.1">
    <property type="nucleotide sequence ID" value="NC_020304.1"/>
</dbReference>
<evidence type="ECO:0000313" key="1">
    <source>
        <dbReference type="EMBL" id="AGF77891.1"/>
    </source>
</evidence>